<dbReference type="AlphaFoldDB" id="A0AAN5CGS1"/>
<sequence>IYSFSKMSKRPGTSSEDGQIAKRMKTDVTEDEDDEPATDFHVVELANGDKAVINFYFDTNIIALEDFKFVKDLNDLCFTFSRALNEDQEKFPTIFNITLGDKEITMYDSNKDCARCRVGAFLAQYMNESAVVSQSIRMPTEAPTATMKMHISIARKYYLTTLVDDRRAFVWNYCTRGIRVIRKNAVSTTILVPAEVASLFSGFLFTLFYNNSRVVGSRWSKPNWRSTMTFFCRLC</sequence>
<feature type="non-terminal residue" evidence="2">
    <location>
        <position position="1"/>
    </location>
</feature>
<reference evidence="3" key="1">
    <citation type="submission" date="2022-10" db="EMBL/GenBank/DDBJ databases">
        <title>Genome assembly of Pristionchus species.</title>
        <authorList>
            <person name="Yoshida K."/>
            <person name="Sommer R.J."/>
        </authorList>
    </citation>
    <scope>NUCLEOTIDE SEQUENCE [LARGE SCALE GENOMIC DNA]</scope>
    <source>
        <strain evidence="3">RS5460</strain>
    </source>
</reference>
<evidence type="ECO:0000313" key="3">
    <source>
        <dbReference type="Proteomes" id="UP001328107"/>
    </source>
</evidence>
<dbReference type="Proteomes" id="UP001328107">
    <property type="component" value="Unassembled WGS sequence"/>
</dbReference>
<comment type="caution">
    <text evidence="2">The sequence shown here is derived from an EMBL/GenBank/DDBJ whole genome shotgun (WGS) entry which is preliminary data.</text>
</comment>
<evidence type="ECO:0000256" key="1">
    <source>
        <dbReference type="SAM" id="MobiDB-lite"/>
    </source>
</evidence>
<feature type="region of interest" description="Disordered" evidence="1">
    <location>
        <begin position="1"/>
        <end position="35"/>
    </location>
</feature>
<evidence type="ECO:0000313" key="2">
    <source>
        <dbReference type="EMBL" id="GMR43564.1"/>
    </source>
</evidence>
<keyword evidence="3" id="KW-1185">Reference proteome</keyword>
<accession>A0AAN5CGS1</accession>
<gene>
    <name evidence="2" type="ORF">PMAYCL1PPCAC_13759</name>
</gene>
<protein>
    <submittedName>
        <fullName evidence="2">Uncharacterized protein</fullName>
    </submittedName>
</protein>
<organism evidence="2 3">
    <name type="scientific">Pristionchus mayeri</name>
    <dbReference type="NCBI Taxonomy" id="1317129"/>
    <lineage>
        <taxon>Eukaryota</taxon>
        <taxon>Metazoa</taxon>
        <taxon>Ecdysozoa</taxon>
        <taxon>Nematoda</taxon>
        <taxon>Chromadorea</taxon>
        <taxon>Rhabditida</taxon>
        <taxon>Rhabditina</taxon>
        <taxon>Diplogasteromorpha</taxon>
        <taxon>Diplogasteroidea</taxon>
        <taxon>Neodiplogasteridae</taxon>
        <taxon>Pristionchus</taxon>
    </lineage>
</organism>
<dbReference type="EMBL" id="BTRK01000003">
    <property type="protein sequence ID" value="GMR43564.1"/>
    <property type="molecule type" value="Genomic_DNA"/>
</dbReference>
<name>A0AAN5CGS1_9BILA</name>
<proteinExistence type="predicted"/>